<keyword evidence="1" id="KW-1133">Transmembrane helix</keyword>
<accession>A0A6G0X0C5</accession>
<dbReference type="Proteomes" id="UP000481153">
    <property type="component" value="Unassembled WGS sequence"/>
</dbReference>
<keyword evidence="1" id="KW-0472">Membrane</keyword>
<dbReference type="InterPro" id="IPR006461">
    <property type="entry name" value="PLAC_motif_containing"/>
</dbReference>
<keyword evidence="1" id="KW-0812">Transmembrane</keyword>
<evidence type="ECO:0000313" key="3">
    <source>
        <dbReference type="Proteomes" id="UP000481153"/>
    </source>
</evidence>
<reference evidence="2 3" key="1">
    <citation type="submission" date="2019-07" db="EMBL/GenBank/DDBJ databases">
        <title>Genomics analysis of Aphanomyces spp. identifies a new class of oomycete effector associated with host adaptation.</title>
        <authorList>
            <person name="Gaulin E."/>
        </authorList>
    </citation>
    <scope>NUCLEOTIDE SEQUENCE [LARGE SCALE GENOMIC DNA]</scope>
    <source>
        <strain evidence="2 3">ATCC 201684</strain>
    </source>
</reference>
<dbReference type="AlphaFoldDB" id="A0A6G0X0C5"/>
<evidence type="ECO:0000313" key="2">
    <source>
        <dbReference type="EMBL" id="KAF0733339.1"/>
    </source>
</evidence>
<dbReference type="EMBL" id="VJMJ01000122">
    <property type="protein sequence ID" value="KAF0733339.1"/>
    <property type="molecule type" value="Genomic_DNA"/>
</dbReference>
<organism evidence="2 3">
    <name type="scientific">Aphanomyces euteiches</name>
    <dbReference type="NCBI Taxonomy" id="100861"/>
    <lineage>
        <taxon>Eukaryota</taxon>
        <taxon>Sar</taxon>
        <taxon>Stramenopiles</taxon>
        <taxon>Oomycota</taxon>
        <taxon>Saprolegniomycetes</taxon>
        <taxon>Saprolegniales</taxon>
        <taxon>Verrucalvaceae</taxon>
        <taxon>Aphanomyces</taxon>
    </lineage>
</organism>
<protein>
    <submittedName>
        <fullName evidence="2">Uncharacterized protein</fullName>
    </submittedName>
</protein>
<keyword evidence="3" id="KW-1185">Reference proteome</keyword>
<evidence type="ECO:0000256" key="1">
    <source>
        <dbReference type="SAM" id="Phobius"/>
    </source>
</evidence>
<dbReference type="PANTHER" id="PTHR15907">
    <property type="entry name" value="DUF614 FAMILY PROTEIN-RELATED"/>
    <property type="match status" value="1"/>
</dbReference>
<proteinExistence type="predicted"/>
<dbReference type="Pfam" id="PF04749">
    <property type="entry name" value="PLAC8"/>
    <property type="match status" value="1"/>
</dbReference>
<feature type="transmembrane region" description="Helical" evidence="1">
    <location>
        <begin position="130"/>
        <end position="149"/>
    </location>
</feature>
<name>A0A6G0X0C5_9STRA</name>
<comment type="caution">
    <text evidence="2">The sequence shown here is derived from an EMBL/GenBank/DDBJ whole genome shotgun (WGS) entry which is preliminary data.</text>
</comment>
<gene>
    <name evidence="2" type="ORF">Ae201684_009589</name>
</gene>
<feature type="transmembrane region" description="Helical" evidence="1">
    <location>
        <begin position="90"/>
        <end position="109"/>
    </location>
</feature>
<sequence length="207" mass="23271">MKSEEYTPLATPAPGLQTSNIPTVYVQPEAIHVDEMLDRSVSVEGPVFWKAGVFDCLHHIFPNAMMAWLCPCVSLAQITSRLGIYGGYKIVLIGVTVVVVLENLFYCLGDMSPKRHHRVDEAELERRRNRYRLASLLLAMALVAFVTALRTRIRKHFCIQGSEWEDFACSLFCMSCTIAQMSTQTESYTPGDCSFGPRDVLPSFQQV</sequence>
<dbReference type="VEuPathDB" id="FungiDB:AeMF1_009129"/>
<dbReference type="NCBIfam" id="TIGR01571">
    <property type="entry name" value="A_thal_Cys_rich"/>
    <property type="match status" value="1"/>
</dbReference>